<protein>
    <recommendedName>
        <fullName evidence="7">Palmitoyltransferase</fullName>
        <ecNumber evidence="7">2.3.1.225</ecNumber>
    </recommendedName>
</protein>
<dbReference type="GO" id="GO:0019706">
    <property type="term" value="F:protein-cysteine S-palmitoyltransferase activity"/>
    <property type="evidence" value="ECO:0007669"/>
    <property type="project" value="UniProtKB-EC"/>
</dbReference>
<dbReference type="Pfam" id="PF01529">
    <property type="entry name" value="DHHC"/>
    <property type="match status" value="1"/>
</dbReference>
<dbReference type="GO" id="GO:0016020">
    <property type="term" value="C:membrane"/>
    <property type="evidence" value="ECO:0007669"/>
    <property type="project" value="UniProtKB-SubCell"/>
</dbReference>
<keyword evidence="4 7" id="KW-1133">Transmembrane helix</keyword>
<comment type="caution">
    <text evidence="9">The sequence shown here is derived from an EMBL/GenBank/DDBJ whole genome shotgun (WGS) entry which is preliminary data.</text>
</comment>
<keyword evidence="3 7" id="KW-0812">Transmembrane</keyword>
<dbReference type="InterPro" id="IPR039859">
    <property type="entry name" value="PFA4/ZDH16/20/ERF2-like"/>
</dbReference>
<keyword evidence="10" id="KW-1185">Reference proteome</keyword>
<dbReference type="PROSITE" id="PS50216">
    <property type="entry name" value="DHHC"/>
    <property type="match status" value="1"/>
</dbReference>
<evidence type="ECO:0000256" key="1">
    <source>
        <dbReference type="ARBA" id="ARBA00004141"/>
    </source>
</evidence>
<feature type="domain" description="Palmitoyltransferase DHHC" evidence="8">
    <location>
        <begin position="165"/>
        <end position="315"/>
    </location>
</feature>
<comment type="subcellular location">
    <subcellularLocation>
        <location evidence="1">Membrane</location>
        <topology evidence="1">Multi-pass membrane protein</topology>
    </subcellularLocation>
</comment>
<organism evidence="9 10">
    <name type="scientific">Symbiodinium natans</name>
    <dbReference type="NCBI Taxonomy" id="878477"/>
    <lineage>
        <taxon>Eukaryota</taxon>
        <taxon>Sar</taxon>
        <taxon>Alveolata</taxon>
        <taxon>Dinophyceae</taxon>
        <taxon>Suessiales</taxon>
        <taxon>Symbiodiniaceae</taxon>
        <taxon>Symbiodinium</taxon>
    </lineage>
</organism>
<comment type="catalytic activity">
    <reaction evidence="7">
        <text>L-cysteinyl-[protein] + hexadecanoyl-CoA = S-hexadecanoyl-L-cysteinyl-[protein] + CoA</text>
        <dbReference type="Rhea" id="RHEA:36683"/>
        <dbReference type="Rhea" id="RHEA-COMP:10131"/>
        <dbReference type="Rhea" id="RHEA-COMP:11032"/>
        <dbReference type="ChEBI" id="CHEBI:29950"/>
        <dbReference type="ChEBI" id="CHEBI:57287"/>
        <dbReference type="ChEBI" id="CHEBI:57379"/>
        <dbReference type="ChEBI" id="CHEBI:74151"/>
        <dbReference type="EC" id="2.3.1.225"/>
    </reaction>
</comment>
<gene>
    <name evidence="9" type="primary">PAT11</name>
    <name evidence="9" type="ORF">SNAT2548_LOCUS20519</name>
</gene>
<feature type="transmembrane region" description="Helical" evidence="7">
    <location>
        <begin position="120"/>
        <end position="139"/>
    </location>
</feature>
<dbReference type="AlphaFoldDB" id="A0A812Q3K3"/>
<feature type="transmembrane region" description="Helical" evidence="7">
    <location>
        <begin position="211"/>
        <end position="237"/>
    </location>
</feature>
<dbReference type="EMBL" id="CAJNDS010002212">
    <property type="protein sequence ID" value="CAE7375596.1"/>
    <property type="molecule type" value="Genomic_DNA"/>
</dbReference>
<proteinExistence type="inferred from homology"/>
<reference evidence="9" key="1">
    <citation type="submission" date="2021-02" db="EMBL/GenBank/DDBJ databases">
        <authorList>
            <person name="Dougan E. K."/>
            <person name="Rhodes N."/>
            <person name="Thang M."/>
            <person name="Chan C."/>
        </authorList>
    </citation>
    <scope>NUCLEOTIDE SEQUENCE</scope>
</reference>
<dbReference type="InterPro" id="IPR001594">
    <property type="entry name" value="Palmitoyltrfase_DHHC"/>
</dbReference>
<evidence type="ECO:0000313" key="10">
    <source>
        <dbReference type="Proteomes" id="UP000604046"/>
    </source>
</evidence>
<evidence type="ECO:0000256" key="3">
    <source>
        <dbReference type="ARBA" id="ARBA00022692"/>
    </source>
</evidence>
<evidence type="ECO:0000256" key="5">
    <source>
        <dbReference type="ARBA" id="ARBA00023136"/>
    </source>
</evidence>
<dbReference type="OrthoDB" id="406084at2759"/>
<dbReference type="Proteomes" id="UP000604046">
    <property type="component" value="Unassembled WGS sequence"/>
</dbReference>
<accession>A0A812Q3K3</accession>
<sequence>MEMLPKADDTEDLESKAAFETQGPLKCWACGRGLDGSFDDKLEMKCTFCSAWNGCQRKGEKPVLLQLSSAISELVSIPLVRRTWSCFMVLLVLGTINAITGMGVFYIYPDFLGGTSGLFFYAHWLSCVWLWTNTLLNYAQSVLRDPGFVTAQRLGNVGPGALEGFRFCKACGQGKPPGSHHCRICRQCVYDMDHHCPFIGNCVGRGNRRSFVVFLFWATVSVAYVLAITTCYCLIHMDDIIQNLSDIAAKLPPLSKNTLPIYVVRFLEHSYGGLHLHAACVLLLLSCTVFAMTGALLLKQIRLLRSGETTISRLQSRQGRKRGLSTAGSSASFEKVLGSGPCWTWILPELYPHRASGAKQV</sequence>
<keyword evidence="6 7" id="KW-0012">Acyltransferase</keyword>
<keyword evidence="2 7" id="KW-0808">Transferase</keyword>
<comment type="similarity">
    <text evidence="7">Belongs to the DHHC palmitoyltransferase family.</text>
</comment>
<dbReference type="PANTHER" id="PTHR12246">
    <property type="entry name" value="PALMITOYLTRANSFERASE ZDHHC16"/>
    <property type="match status" value="1"/>
</dbReference>
<evidence type="ECO:0000256" key="7">
    <source>
        <dbReference type="RuleBase" id="RU079119"/>
    </source>
</evidence>
<evidence type="ECO:0000256" key="2">
    <source>
        <dbReference type="ARBA" id="ARBA00022679"/>
    </source>
</evidence>
<evidence type="ECO:0000256" key="6">
    <source>
        <dbReference type="ARBA" id="ARBA00023315"/>
    </source>
</evidence>
<keyword evidence="5 7" id="KW-0472">Membrane</keyword>
<dbReference type="EC" id="2.3.1.225" evidence="7"/>
<feature type="transmembrane region" description="Helical" evidence="7">
    <location>
        <begin position="274"/>
        <end position="298"/>
    </location>
</feature>
<evidence type="ECO:0000256" key="4">
    <source>
        <dbReference type="ARBA" id="ARBA00022989"/>
    </source>
</evidence>
<feature type="transmembrane region" description="Helical" evidence="7">
    <location>
        <begin position="86"/>
        <end position="108"/>
    </location>
</feature>
<name>A0A812Q3K3_9DINO</name>
<evidence type="ECO:0000259" key="8">
    <source>
        <dbReference type="Pfam" id="PF01529"/>
    </source>
</evidence>
<evidence type="ECO:0000313" key="9">
    <source>
        <dbReference type="EMBL" id="CAE7375596.1"/>
    </source>
</evidence>
<comment type="domain">
    <text evidence="7">The DHHC domain is required for palmitoyltransferase activity.</text>
</comment>